<sequence length="420" mass="45944">MDINSLVKALPIDLVFIVTNYDPGVLFRVLGESELVKFDWFKLIRMNFSMIYGRDSCTNEEMMGVYLDNCDNARGKIACGAFITFVMLRDCLLGCGKVHCERKATTLEKVVYGEIKKKKLIGGIKWGRGHAIYRLMDGTLMGGGDNGFGQLGLGDDKPKKLLHKIGGIGKNIADVACGYNYTIVRLTDGTLMGCGLNTSGELGLGDQRNRYFFDKIQGIGDVEEVVCGAYHTIIRLRNGTIMGCGRNGCGQLGTGDYFLRKSFVEIGKDIAEVKCGRGHTVIRLTDGTLMGCGENLSGQLGFGDYKDRNVFEVIRGIPKNIAEITCVMVQTIIRLTDGTLMATGSNGSGQLGLGDDRDRNMFEEIKGIPKNIAKVISGFTHTIIQTTNGTLMSCGSNEYGQLGLGDYRDRNVFEKIIRTS</sequence>
<dbReference type="PROSITE" id="PS50012">
    <property type="entry name" value="RCC1_3"/>
    <property type="match status" value="4"/>
</dbReference>
<protein>
    <submittedName>
        <fullName evidence="2">Chromosome condensation regulator</fullName>
    </submittedName>
</protein>
<dbReference type="InterPro" id="IPR000408">
    <property type="entry name" value="Reg_chr_condens"/>
</dbReference>
<dbReference type="PANTHER" id="PTHR22870">
    <property type="entry name" value="REGULATOR OF CHROMOSOME CONDENSATION"/>
    <property type="match status" value="1"/>
</dbReference>
<dbReference type="SUPFAM" id="SSF50985">
    <property type="entry name" value="RCC1/BLIP-II"/>
    <property type="match status" value="1"/>
</dbReference>
<dbReference type="InterPro" id="IPR009091">
    <property type="entry name" value="RCC1/BLIP-II"/>
</dbReference>
<organism evidence="2">
    <name type="scientific">Hyperionvirus sp</name>
    <dbReference type="NCBI Taxonomy" id="2487770"/>
    <lineage>
        <taxon>Viruses</taxon>
        <taxon>Varidnaviria</taxon>
        <taxon>Bamfordvirae</taxon>
        <taxon>Nucleocytoviricota</taxon>
        <taxon>Megaviricetes</taxon>
        <taxon>Imitervirales</taxon>
        <taxon>Mimiviridae</taxon>
        <taxon>Klosneuvirinae</taxon>
    </lineage>
</organism>
<dbReference type="Pfam" id="PF13540">
    <property type="entry name" value="RCC1_2"/>
    <property type="match status" value="4"/>
</dbReference>
<evidence type="ECO:0000313" key="2">
    <source>
        <dbReference type="EMBL" id="AYV82699.1"/>
    </source>
</evidence>
<accession>A0A3G5ABM8</accession>
<reference evidence="2" key="1">
    <citation type="submission" date="2018-10" db="EMBL/GenBank/DDBJ databases">
        <title>Hidden diversity of soil giant viruses.</title>
        <authorList>
            <person name="Schulz F."/>
            <person name="Alteio L."/>
            <person name="Goudeau D."/>
            <person name="Ryan E.M."/>
            <person name="Malmstrom R.R."/>
            <person name="Blanchard J."/>
            <person name="Woyke T."/>
        </authorList>
    </citation>
    <scope>NUCLEOTIDE SEQUENCE</scope>
    <source>
        <strain evidence="2">HYV1</strain>
    </source>
</reference>
<dbReference type="PRINTS" id="PR00633">
    <property type="entry name" value="RCCNDNSATION"/>
</dbReference>
<dbReference type="EMBL" id="MK072384">
    <property type="protein sequence ID" value="AYV82699.1"/>
    <property type="molecule type" value="Genomic_DNA"/>
</dbReference>
<keyword evidence="1" id="KW-0677">Repeat</keyword>
<evidence type="ECO:0000256" key="1">
    <source>
        <dbReference type="ARBA" id="ARBA00022737"/>
    </source>
</evidence>
<gene>
    <name evidence="2" type="ORF">Hyperionvirus2_67</name>
</gene>
<dbReference type="PANTHER" id="PTHR22870:SF360">
    <property type="entry name" value="ULTRAVIOLET-B RECEPTOR UVR8"/>
    <property type="match status" value="1"/>
</dbReference>
<proteinExistence type="predicted"/>
<dbReference type="Gene3D" id="2.130.10.30">
    <property type="entry name" value="Regulator of chromosome condensation 1/beta-lactamase-inhibitor protein II"/>
    <property type="match status" value="2"/>
</dbReference>
<dbReference type="InterPro" id="IPR051210">
    <property type="entry name" value="Ub_ligase/GEF_domain"/>
</dbReference>
<name>A0A3G5ABM8_9VIRU</name>